<accession>A0A8S5R2J0</accession>
<protein>
    <submittedName>
        <fullName evidence="1">Protein-turn-helix DNA binding protein</fullName>
    </submittedName>
</protein>
<reference evidence="1" key="1">
    <citation type="journal article" date="2021" name="Proc. Natl. Acad. Sci. U.S.A.">
        <title>A Catalog of Tens of Thousands of Viruses from Human Metagenomes Reveals Hidden Associations with Chronic Diseases.</title>
        <authorList>
            <person name="Tisza M.J."/>
            <person name="Buck C.B."/>
        </authorList>
    </citation>
    <scope>NUCLEOTIDE SEQUENCE</scope>
    <source>
        <strain evidence="1">CtXX925</strain>
    </source>
</reference>
<dbReference type="EMBL" id="BK015794">
    <property type="protein sequence ID" value="DAE25189.1"/>
    <property type="molecule type" value="Genomic_DNA"/>
</dbReference>
<proteinExistence type="predicted"/>
<name>A0A8S5R2J0_9CAUD</name>
<sequence>MKEHNIVYNYGFLADWMMANPSIKRNEILQSMEMSDYNTLRNWVDGVTMLPLTQLMKFCNRFNVPITAFFLDEKADDTSIIAPITPESMIEPAGGWPDSSRKAGIKVCDPRSNIHMITNMPDYIKMEKPSGICEQKSDIISSIPEKERMRYLDIIEKLNDRLMSLYEENIRLNKLINKKETEREGNAHGFGMVAESNSHVIE</sequence>
<evidence type="ECO:0000313" key="1">
    <source>
        <dbReference type="EMBL" id="DAE25189.1"/>
    </source>
</evidence>
<organism evidence="1">
    <name type="scientific">Siphoviridae sp. ctXX925</name>
    <dbReference type="NCBI Taxonomy" id="2826370"/>
    <lineage>
        <taxon>Viruses</taxon>
        <taxon>Duplodnaviria</taxon>
        <taxon>Heunggongvirae</taxon>
        <taxon>Uroviricota</taxon>
        <taxon>Caudoviricetes</taxon>
    </lineage>
</organism>